<reference evidence="1" key="1">
    <citation type="submission" date="2018-05" db="EMBL/GenBank/DDBJ databases">
        <authorList>
            <person name="Lanie J.A."/>
            <person name="Ng W.-L."/>
            <person name="Kazmierczak K.M."/>
            <person name="Andrzejewski T.M."/>
            <person name="Davidsen T.M."/>
            <person name="Wayne K.J."/>
            <person name="Tettelin H."/>
            <person name="Glass J.I."/>
            <person name="Rusch D."/>
            <person name="Podicherti R."/>
            <person name="Tsui H.-C.T."/>
            <person name="Winkler M.E."/>
        </authorList>
    </citation>
    <scope>NUCLEOTIDE SEQUENCE</scope>
</reference>
<dbReference type="Pfam" id="PF03960">
    <property type="entry name" value="ArsC"/>
    <property type="match status" value="1"/>
</dbReference>
<dbReference type="Gene3D" id="3.40.30.10">
    <property type="entry name" value="Glutaredoxin"/>
    <property type="match status" value="1"/>
</dbReference>
<protein>
    <recommendedName>
        <fullName evidence="2">Arsenate reductase (Glutaredoxin)</fullName>
    </recommendedName>
</protein>
<dbReference type="InterPro" id="IPR036249">
    <property type="entry name" value="Thioredoxin-like_sf"/>
</dbReference>
<proteinExistence type="predicted"/>
<organism evidence="1">
    <name type="scientific">marine metagenome</name>
    <dbReference type="NCBI Taxonomy" id="408172"/>
    <lineage>
        <taxon>unclassified sequences</taxon>
        <taxon>metagenomes</taxon>
        <taxon>ecological metagenomes</taxon>
    </lineage>
</organism>
<name>A0A381VPK3_9ZZZZ</name>
<dbReference type="SUPFAM" id="SSF52833">
    <property type="entry name" value="Thioredoxin-like"/>
    <property type="match status" value="1"/>
</dbReference>
<dbReference type="AlphaFoldDB" id="A0A381VPK3"/>
<gene>
    <name evidence="1" type="ORF">METZ01_LOCUS95094</name>
</gene>
<dbReference type="InterPro" id="IPR006660">
    <property type="entry name" value="Arsenate_reductase-like"/>
</dbReference>
<evidence type="ECO:0008006" key="2">
    <source>
        <dbReference type="Google" id="ProtNLM"/>
    </source>
</evidence>
<sequence length="64" mass="6981">MLPGEPADLIRADDELCPDPGTLDTDGVVDLLLAHPHLMQRPVAILEGRAVIARPFELILELLD</sequence>
<dbReference type="EMBL" id="UINC01009416">
    <property type="protein sequence ID" value="SVA42240.1"/>
    <property type="molecule type" value="Genomic_DNA"/>
</dbReference>
<evidence type="ECO:0000313" key="1">
    <source>
        <dbReference type="EMBL" id="SVA42240.1"/>
    </source>
</evidence>
<accession>A0A381VPK3</accession>
<dbReference type="PROSITE" id="PS51353">
    <property type="entry name" value="ARSC"/>
    <property type="match status" value="1"/>
</dbReference>